<comment type="caution">
    <text evidence="1">The sequence shown here is derived from an EMBL/GenBank/DDBJ whole genome shotgun (WGS) entry which is preliminary data.</text>
</comment>
<keyword evidence="2" id="KW-1185">Reference proteome</keyword>
<dbReference type="AlphaFoldDB" id="A0A8H9IL33"/>
<protein>
    <submittedName>
        <fullName evidence="1">Uncharacterized protein</fullName>
    </submittedName>
</protein>
<sequence>MIQGGITRMFKYGFIFLLSFLLGCATTYSPEKIDTTSMTAIAEDQSSFYLLTADQPSYVFPKVELAPFVQFWQSRLGAQTSHLSSAVHVFPNKEVRATFYIYIAAHQLSELDKTALLETYQFQVFKPDGVSFVRRIPALARALEHTDTLYIKQERVSKGRAVDHVPPAHQVIEFPASVETKVEQMKGSLSTTPNLVETIIWAPFVIPALPLGAISQ</sequence>
<dbReference type="Proteomes" id="UP000608923">
    <property type="component" value="Unassembled WGS sequence"/>
</dbReference>
<organism evidence="1 2">
    <name type="scientific">Alcaligenes pakistanensis</name>
    <dbReference type="NCBI Taxonomy" id="1482717"/>
    <lineage>
        <taxon>Bacteria</taxon>
        <taxon>Pseudomonadati</taxon>
        <taxon>Pseudomonadota</taxon>
        <taxon>Betaproteobacteria</taxon>
        <taxon>Burkholderiales</taxon>
        <taxon>Alcaligenaceae</taxon>
        <taxon>Alcaligenes</taxon>
    </lineage>
</organism>
<evidence type="ECO:0000313" key="2">
    <source>
        <dbReference type="Proteomes" id="UP000608923"/>
    </source>
</evidence>
<gene>
    <name evidence="1" type="ORF">GCM10010096_29370</name>
</gene>
<name>A0A8H9IL33_9BURK</name>
<evidence type="ECO:0000313" key="1">
    <source>
        <dbReference type="EMBL" id="GHC54826.1"/>
    </source>
</evidence>
<proteinExistence type="predicted"/>
<dbReference type="EMBL" id="BMZN01000004">
    <property type="protein sequence ID" value="GHC54826.1"/>
    <property type="molecule type" value="Genomic_DNA"/>
</dbReference>
<accession>A0A8H9IL33</accession>
<reference evidence="2" key="1">
    <citation type="journal article" date="2019" name="Int. J. Syst. Evol. Microbiol.">
        <title>The Global Catalogue of Microorganisms (GCM) 10K type strain sequencing project: providing services to taxonomists for standard genome sequencing and annotation.</title>
        <authorList>
            <consortium name="The Broad Institute Genomics Platform"/>
            <consortium name="The Broad Institute Genome Sequencing Center for Infectious Disease"/>
            <person name="Wu L."/>
            <person name="Ma J."/>
        </authorList>
    </citation>
    <scope>NUCLEOTIDE SEQUENCE [LARGE SCALE GENOMIC DNA]</scope>
    <source>
        <strain evidence="2">KCTC 42083</strain>
    </source>
</reference>